<name>A0A9X9XF28_9PROT</name>
<dbReference type="InterPro" id="IPR029030">
    <property type="entry name" value="Caspase-like_dom_sf"/>
</dbReference>
<dbReference type="PROSITE" id="PS50208">
    <property type="entry name" value="CASPASE_P20"/>
    <property type="match status" value="1"/>
</dbReference>
<protein>
    <submittedName>
        <fullName evidence="3">Caspase family protein</fullName>
    </submittedName>
</protein>
<dbReference type="PANTHER" id="PTHR22576">
    <property type="entry name" value="MUCOSA ASSOCIATED LYMPHOID TISSUE LYMPHOMA TRANSLOCATION PROTEIN 1/PARACASPASE"/>
    <property type="match status" value="1"/>
</dbReference>
<dbReference type="Gene3D" id="3.40.50.1460">
    <property type="match status" value="1"/>
</dbReference>
<proteinExistence type="predicted"/>
<reference evidence="3" key="2">
    <citation type="journal article" date="2021" name="Syst. Appl. Microbiol.">
        <title>Roseomonas hellenica sp. nov., isolated from roots of wild-growing Alkanna tinctoria.</title>
        <authorList>
            <person name="Rat A."/>
            <person name="Naranjo H.D."/>
            <person name="Lebbe L."/>
            <person name="Cnockaert M."/>
            <person name="Krigas N."/>
            <person name="Grigoriadou K."/>
            <person name="Maloupa E."/>
            <person name="Willems A."/>
        </authorList>
    </citation>
    <scope>NUCLEOTIDE SEQUENCE</scope>
    <source>
        <strain evidence="3">LMG 31228</strain>
    </source>
</reference>
<dbReference type="Proteomes" id="UP001138709">
    <property type="component" value="Unassembled WGS sequence"/>
</dbReference>
<keyword evidence="1" id="KW-0732">Signal</keyword>
<gene>
    <name evidence="3" type="ORF">GXW74_17615</name>
</gene>
<dbReference type="InterPro" id="IPR011600">
    <property type="entry name" value="Pept_C14_caspase"/>
</dbReference>
<dbReference type="InterPro" id="IPR001309">
    <property type="entry name" value="Pept_C14_p20"/>
</dbReference>
<dbReference type="EMBL" id="JAAEDL010000018">
    <property type="protein sequence ID" value="MBR0682314.1"/>
    <property type="molecule type" value="Genomic_DNA"/>
</dbReference>
<reference evidence="3" key="1">
    <citation type="submission" date="2020-01" db="EMBL/GenBank/DDBJ databases">
        <authorList>
            <person name="Rat A."/>
        </authorList>
    </citation>
    <scope>NUCLEOTIDE SEQUENCE</scope>
    <source>
        <strain evidence="3">LMG 31228</strain>
    </source>
</reference>
<dbReference type="SUPFAM" id="SSF52129">
    <property type="entry name" value="Caspase-like"/>
    <property type="match status" value="1"/>
</dbReference>
<dbReference type="GO" id="GO:0006508">
    <property type="term" value="P:proteolysis"/>
    <property type="evidence" value="ECO:0007669"/>
    <property type="project" value="InterPro"/>
</dbReference>
<feature type="domain" description="Caspase family p20" evidence="2">
    <location>
        <begin position="21"/>
        <end position="100"/>
    </location>
</feature>
<dbReference type="AlphaFoldDB" id="A0A9X9XF28"/>
<feature type="chain" id="PRO_5040996433" evidence="1">
    <location>
        <begin position="22"/>
        <end position="498"/>
    </location>
</feature>
<dbReference type="InterPro" id="IPR052039">
    <property type="entry name" value="Caspase-related_regulators"/>
</dbReference>
<evidence type="ECO:0000256" key="1">
    <source>
        <dbReference type="SAM" id="SignalP"/>
    </source>
</evidence>
<dbReference type="PANTHER" id="PTHR22576:SF37">
    <property type="entry name" value="MUCOSA-ASSOCIATED LYMPHOID TISSUE LYMPHOMA TRANSLOCATION PROTEIN 1"/>
    <property type="match status" value="1"/>
</dbReference>
<evidence type="ECO:0000313" key="4">
    <source>
        <dbReference type="Proteomes" id="UP001138709"/>
    </source>
</evidence>
<feature type="signal peptide" evidence="1">
    <location>
        <begin position="1"/>
        <end position="21"/>
    </location>
</feature>
<comment type="caution">
    <text evidence="3">The sequence shown here is derived from an EMBL/GenBank/DDBJ whole genome shotgun (WGS) entry which is preliminary data.</text>
</comment>
<dbReference type="Pfam" id="PF00656">
    <property type="entry name" value="Peptidase_C14"/>
    <property type="match status" value="1"/>
</dbReference>
<sequence>MRRLVLLLVAAMLSATAPAAAERVALVIGVGGYRHVPPLANPPNDAEDVAAALTRLGFRTDLVTDPDRAQLEQAVRRLGQAARGAEAAIFFYAGHALEAGGRNWLLPVGANIGSERDLRFEALDMDIVTEQLDGIARLSIVLLDACRDNPFRLRLAAGTRSGATGMGLGRVHAAVGTLVAFSTAPGTVAADGSGRNSPFTAALLRRIGTPGLELRQMLAEVRRDVREATGGQQVPWEHSALEGSFYFSGGPPAIGVEQVFWESVRGSADRRDLEAYLARYPQGAFVDLARNRLRAMAAPTSPQGIVLTEDTLAAALATQLPLDTARRIAAAYLSERGPAKAIAINPARRRSFRVTAAAEGSDVAEMVLERCQLFYGSPCQLVGLDEELTPGRRPEPMPRLAHAGAFDPAQVPGQPASRRGPDSDLLRYAAGREHKAMAIHGTGRLYWRTGAASDEEAQEAALRACTEANERANREGPCLLYAVGDRVVLAERRRGIRR</sequence>
<keyword evidence="4" id="KW-1185">Reference proteome</keyword>
<evidence type="ECO:0000259" key="2">
    <source>
        <dbReference type="PROSITE" id="PS50208"/>
    </source>
</evidence>
<dbReference type="GO" id="GO:0004197">
    <property type="term" value="F:cysteine-type endopeptidase activity"/>
    <property type="evidence" value="ECO:0007669"/>
    <property type="project" value="InterPro"/>
</dbReference>
<organism evidence="3 4">
    <name type="scientific">Neoroseomonas eburnea</name>
    <dbReference type="NCBI Taxonomy" id="1346889"/>
    <lineage>
        <taxon>Bacteria</taxon>
        <taxon>Pseudomonadati</taxon>
        <taxon>Pseudomonadota</taxon>
        <taxon>Alphaproteobacteria</taxon>
        <taxon>Acetobacterales</taxon>
        <taxon>Acetobacteraceae</taxon>
        <taxon>Neoroseomonas</taxon>
    </lineage>
</organism>
<evidence type="ECO:0000313" key="3">
    <source>
        <dbReference type="EMBL" id="MBR0682314.1"/>
    </source>
</evidence>
<accession>A0A9X9XF28</accession>
<dbReference type="RefSeq" id="WP_211847849.1">
    <property type="nucleotide sequence ID" value="NZ_JAAEDL010000018.1"/>
</dbReference>